<reference evidence="8" key="2">
    <citation type="submission" date="2025-09" db="UniProtKB">
        <authorList>
            <consortium name="Ensembl"/>
        </authorList>
    </citation>
    <scope>IDENTIFICATION</scope>
</reference>
<dbReference type="GO" id="GO:0035264">
    <property type="term" value="P:multicellular organism growth"/>
    <property type="evidence" value="ECO:0007669"/>
    <property type="project" value="Ensembl"/>
</dbReference>
<dbReference type="InterPro" id="IPR036860">
    <property type="entry name" value="SH2_dom_sf"/>
</dbReference>
<evidence type="ECO:0000256" key="3">
    <source>
        <dbReference type="ARBA" id="ARBA00022999"/>
    </source>
</evidence>
<dbReference type="AlphaFoldDB" id="A0A674H8W3"/>
<dbReference type="Gene3D" id="3.30.505.10">
    <property type="entry name" value="SH2 domain"/>
    <property type="match status" value="1"/>
</dbReference>
<dbReference type="GO" id="GO:0001822">
    <property type="term" value="P:kidney development"/>
    <property type="evidence" value="ECO:0007669"/>
    <property type="project" value="Ensembl"/>
</dbReference>
<evidence type="ECO:0000259" key="7">
    <source>
        <dbReference type="PROSITE" id="PS51182"/>
    </source>
</evidence>
<dbReference type="Proteomes" id="UP000007754">
    <property type="component" value="Unplaced"/>
</dbReference>
<dbReference type="Ensembl" id="ENSTGUT00000023295.1">
    <property type="protein sequence ID" value="ENSTGUP00000031307.1"/>
    <property type="gene ID" value="ENSTGUG00000026568.1"/>
</dbReference>
<dbReference type="Gene3D" id="3.90.190.10">
    <property type="entry name" value="Protein tyrosine phosphatase superfamily"/>
    <property type="match status" value="1"/>
</dbReference>
<dbReference type="Pfam" id="PF08416">
    <property type="entry name" value="PTB"/>
    <property type="match status" value="1"/>
</dbReference>
<dbReference type="GO" id="GO:0014850">
    <property type="term" value="P:response to muscle activity"/>
    <property type="evidence" value="ECO:0007669"/>
    <property type="project" value="Ensembl"/>
</dbReference>
<protein>
    <submittedName>
        <fullName evidence="8">Tensin 2</fullName>
    </submittedName>
</protein>
<dbReference type="SMART" id="SM01326">
    <property type="entry name" value="PTEN_C2"/>
    <property type="match status" value="1"/>
</dbReference>
<dbReference type="GO" id="GO:0048871">
    <property type="term" value="P:multicellular organismal-level homeostasis"/>
    <property type="evidence" value="ECO:0007669"/>
    <property type="project" value="Ensembl"/>
</dbReference>
<dbReference type="PROSITE" id="PS50001">
    <property type="entry name" value="SH2"/>
    <property type="match status" value="1"/>
</dbReference>
<sequence length="785" mass="83508">MPGALGVSRWVWGAGSEGPPQVLDFGWPELLAPPLELLCSICKALEGCLGGHPRNVAVLLCKGSKAPVGVVVGAFLHYSDGIFGIVLGRFWGYSLAPSRYTEDFGELLSGRLRLNSSPQFLHHVLLPPLPAYEPPDGCRPFLKIYQSLQLVYTSGVYSPPASQSLCVTLEPALLLKGDVMVRCYHRRREGREAVFGVQFHTGTLRGPRLRLRRDELDLAWQDQRFPRDAAVEFIFSSGPERVEGWLPPRSPPATPIDYGVQDPAVRRDSYEGHWDSPEEPSHTWGPLDGSPYARVQKKGGPSPPAGDPDSPPPPGAPHGRPPPPTAAERRELEQLLGGFGVRGGRETPGPGEEPCDTPELPGTATAYGTPEPHGTAAPYGNPTSYSTPTSHRGLGGFGALKGYLGGPGLLGQRTHWGQVFGGPPREFLGGLPSLCAPQGGAAPSRGRPGRAPPRAPSPDSGTPGSPPPPQPPLPEKRHPPAPGGPRDPSSPQRSPEGPRGQTPPGGTFAQDTTKFWYKPGLSREEAVALLKAAPPGSFLVRRSSSFPGAFGLALRVGVPPPRATPRVGDPQEQLVRHFLIETGPRGVKIRGCPEEPYFGSLPALVLQHSITPISLPCTLRIPHAGGHPKNCWSRFKQLPRCSPACSVLFLGSVGTEALTGPQAVAKAVGSLLEGAPSAGGSAGPPPSPVHFKVSVQGITLTDRQRKLFFRRHYPVSSVTHCGTDPQERRWANPDGTTARIFGFVAKQAGVPGGGNMCHVFAELDPEQPAGAIVTFVTKVLLGTRH</sequence>
<dbReference type="SUPFAM" id="SSF55550">
    <property type="entry name" value="SH2 domain"/>
    <property type="match status" value="1"/>
</dbReference>
<dbReference type="CDD" id="cd01213">
    <property type="entry name" value="PTB_tensin"/>
    <property type="match status" value="1"/>
</dbReference>
<keyword evidence="9" id="KW-1185">Reference proteome</keyword>
<keyword evidence="3 4" id="KW-0727">SH2 domain</keyword>
<dbReference type="Gene3D" id="2.60.40.1110">
    <property type="match status" value="1"/>
</dbReference>
<dbReference type="SUPFAM" id="SSF49562">
    <property type="entry name" value="C2 domain (Calcium/lipid-binding domain, CaLB)"/>
    <property type="match status" value="1"/>
</dbReference>
<dbReference type="GeneTree" id="ENSGT00940000161535"/>
<dbReference type="InterPro" id="IPR035892">
    <property type="entry name" value="C2_domain_sf"/>
</dbReference>
<feature type="compositionally biased region" description="Pro residues" evidence="5">
    <location>
        <begin position="464"/>
        <end position="473"/>
    </location>
</feature>
<feature type="domain" description="SH2" evidence="6">
    <location>
        <begin position="516"/>
        <end position="623"/>
    </location>
</feature>
<dbReference type="InterPro" id="IPR029021">
    <property type="entry name" value="Prot-tyrosine_phosphatase-like"/>
</dbReference>
<dbReference type="InParanoid" id="A0A674H8W3"/>
<dbReference type="InterPro" id="IPR051484">
    <property type="entry name" value="Tensin_PTEN_phosphatase"/>
</dbReference>
<dbReference type="InterPro" id="IPR000980">
    <property type="entry name" value="SH2"/>
</dbReference>
<feature type="compositionally biased region" description="Pro residues" evidence="5">
    <location>
        <begin position="301"/>
        <end position="325"/>
    </location>
</feature>
<dbReference type="InterPro" id="IPR006020">
    <property type="entry name" value="PTB/PI_dom"/>
</dbReference>
<dbReference type="GO" id="GO:0005925">
    <property type="term" value="C:focal adhesion"/>
    <property type="evidence" value="ECO:0007669"/>
    <property type="project" value="UniProtKB-SubCell"/>
</dbReference>
<dbReference type="InterPro" id="IPR013625">
    <property type="entry name" value="PTB"/>
</dbReference>
<dbReference type="InterPro" id="IPR011993">
    <property type="entry name" value="PH-like_dom_sf"/>
</dbReference>
<comment type="similarity">
    <text evidence="2">Belongs to the PTEN phosphatase protein family.</text>
</comment>
<feature type="domain" description="C2 tensin-type" evidence="7">
    <location>
        <begin position="116"/>
        <end position="238"/>
    </location>
</feature>
<evidence type="ECO:0000259" key="6">
    <source>
        <dbReference type="PROSITE" id="PS50001"/>
    </source>
</evidence>
<dbReference type="Pfam" id="PF10409">
    <property type="entry name" value="PTEN_C2"/>
    <property type="match status" value="1"/>
</dbReference>
<dbReference type="InterPro" id="IPR033929">
    <property type="entry name" value="Tensin_PTB"/>
</dbReference>
<dbReference type="Gene3D" id="2.30.29.30">
    <property type="entry name" value="Pleckstrin-homology domain (PH domain)/Phosphotyrosine-binding domain (PTB)"/>
    <property type="match status" value="1"/>
</dbReference>
<comment type="subcellular location">
    <subcellularLocation>
        <location evidence="1">Cell junction</location>
        <location evidence="1">Focal adhesion</location>
    </subcellularLocation>
</comment>
<dbReference type="GO" id="GO:0004725">
    <property type="term" value="F:protein tyrosine phosphatase activity"/>
    <property type="evidence" value="ECO:0007669"/>
    <property type="project" value="Ensembl"/>
</dbReference>
<dbReference type="Pfam" id="PF00017">
    <property type="entry name" value="SH2"/>
    <property type="match status" value="1"/>
</dbReference>
<evidence type="ECO:0000256" key="5">
    <source>
        <dbReference type="SAM" id="MobiDB-lite"/>
    </source>
</evidence>
<feature type="region of interest" description="Disordered" evidence="5">
    <location>
        <begin position="339"/>
        <end position="390"/>
    </location>
</feature>
<dbReference type="GO" id="GO:0042802">
    <property type="term" value="F:identical protein binding"/>
    <property type="evidence" value="ECO:0007669"/>
    <property type="project" value="Ensembl"/>
</dbReference>
<dbReference type="SUPFAM" id="SSF50729">
    <property type="entry name" value="PH domain-like"/>
    <property type="match status" value="1"/>
</dbReference>
<dbReference type="GO" id="GO:0019725">
    <property type="term" value="P:cellular homeostasis"/>
    <property type="evidence" value="ECO:0007669"/>
    <property type="project" value="Ensembl"/>
</dbReference>
<feature type="compositionally biased region" description="Basic and acidic residues" evidence="5">
    <location>
        <begin position="268"/>
        <end position="281"/>
    </location>
</feature>
<dbReference type="GO" id="GO:0019900">
    <property type="term" value="F:kinase binding"/>
    <property type="evidence" value="ECO:0007669"/>
    <property type="project" value="Ensembl"/>
</dbReference>
<accession>A0A674H8W3</accession>
<dbReference type="InterPro" id="IPR014020">
    <property type="entry name" value="Tensin_C2-dom"/>
</dbReference>
<dbReference type="OMA" id="ACNVLYF"/>
<evidence type="ECO:0000313" key="9">
    <source>
        <dbReference type="Proteomes" id="UP000007754"/>
    </source>
</evidence>
<evidence type="ECO:0000256" key="1">
    <source>
        <dbReference type="ARBA" id="ARBA00004246"/>
    </source>
</evidence>
<name>A0A674H8W3_TAEGU</name>
<reference evidence="8" key="1">
    <citation type="submission" date="2025-08" db="UniProtKB">
        <authorList>
            <consortium name="Ensembl"/>
        </authorList>
    </citation>
    <scope>IDENTIFICATION</scope>
</reference>
<dbReference type="PANTHER" id="PTHR45734">
    <property type="entry name" value="TENSIN"/>
    <property type="match status" value="1"/>
</dbReference>
<evidence type="ECO:0000256" key="4">
    <source>
        <dbReference type="PROSITE-ProRule" id="PRU00191"/>
    </source>
</evidence>
<evidence type="ECO:0000313" key="8">
    <source>
        <dbReference type="Ensembl" id="ENSTGUP00000031307.1"/>
    </source>
</evidence>
<proteinExistence type="inferred from homology"/>
<feature type="region of interest" description="Disordered" evidence="5">
    <location>
        <begin position="268"/>
        <end position="326"/>
    </location>
</feature>
<feature type="region of interest" description="Disordered" evidence="5">
    <location>
        <begin position="415"/>
        <end position="512"/>
    </location>
</feature>
<feature type="compositionally biased region" description="Polar residues" evidence="5">
    <location>
        <begin position="381"/>
        <end position="390"/>
    </location>
</feature>
<organism evidence="8 9">
    <name type="scientific">Taeniopygia guttata</name>
    <name type="common">Zebra finch</name>
    <name type="synonym">Poephila guttata</name>
    <dbReference type="NCBI Taxonomy" id="59729"/>
    <lineage>
        <taxon>Eukaryota</taxon>
        <taxon>Metazoa</taxon>
        <taxon>Chordata</taxon>
        <taxon>Craniata</taxon>
        <taxon>Vertebrata</taxon>
        <taxon>Euteleostomi</taxon>
        <taxon>Archelosauria</taxon>
        <taxon>Archosauria</taxon>
        <taxon>Dinosauria</taxon>
        <taxon>Saurischia</taxon>
        <taxon>Theropoda</taxon>
        <taxon>Coelurosauria</taxon>
        <taxon>Aves</taxon>
        <taxon>Neognathae</taxon>
        <taxon>Neoaves</taxon>
        <taxon>Telluraves</taxon>
        <taxon>Australaves</taxon>
        <taxon>Passeriformes</taxon>
        <taxon>Passeroidea</taxon>
        <taxon>Estrildidae</taxon>
        <taxon>Estrildinae</taxon>
        <taxon>Taeniopygia</taxon>
    </lineage>
</organism>
<evidence type="ECO:0000256" key="2">
    <source>
        <dbReference type="ARBA" id="ARBA00007881"/>
    </source>
</evidence>
<dbReference type="PROSITE" id="PS51182">
    <property type="entry name" value="C2_TENSIN"/>
    <property type="match status" value="1"/>
</dbReference>
<dbReference type="SMART" id="SM00462">
    <property type="entry name" value="PTB"/>
    <property type="match status" value="1"/>
</dbReference>
<dbReference type="PANTHER" id="PTHR45734:SF1">
    <property type="entry name" value="TENSIN-2"/>
    <property type="match status" value="1"/>
</dbReference>
<dbReference type="GO" id="GO:0032963">
    <property type="term" value="P:collagen metabolic process"/>
    <property type="evidence" value="ECO:0007669"/>
    <property type="project" value="Ensembl"/>
</dbReference>
<dbReference type="GO" id="GO:0008285">
    <property type="term" value="P:negative regulation of cell population proliferation"/>
    <property type="evidence" value="ECO:0007669"/>
    <property type="project" value="Ensembl"/>
</dbReference>
<dbReference type="SMART" id="SM00252">
    <property type="entry name" value="SH2"/>
    <property type="match status" value="1"/>
</dbReference>
<dbReference type="GO" id="GO:0046627">
    <property type="term" value="P:negative regulation of insulin receptor signaling pathway"/>
    <property type="evidence" value="ECO:0007669"/>
    <property type="project" value="Ensembl"/>
</dbReference>